<reference evidence="2 3" key="1">
    <citation type="journal article" date="2018" name="J. Allergy Clin. Immunol.">
        <title>High-quality assembly of Dermatophagoides pteronyssinus genome and transcriptome reveals a wide range of novel allergens.</title>
        <authorList>
            <person name="Liu X.Y."/>
            <person name="Yang K.Y."/>
            <person name="Wang M.Q."/>
            <person name="Kwok J.S."/>
            <person name="Zeng X."/>
            <person name="Yang Z."/>
            <person name="Xiao X.J."/>
            <person name="Lau C.P."/>
            <person name="Li Y."/>
            <person name="Huang Z.M."/>
            <person name="Ba J.G."/>
            <person name="Yim A.K."/>
            <person name="Ouyang C.Y."/>
            <person name="Ngai S.M."/>
            <person name="Chan T.F."/>
            <person name="Leung E.L."/>
            <person name="Liu L."/>
            <person name="Liu Z.G."/>
            <person name="Tsui S.K."/>
        </authorList>
    </citation>
    <scope>NUCLEOTIDE SEQUENCE [LARGE SCALE GENOMIC DNA]</scope>
    <source>
        <strain evidence="2">Derp</strain>
    </source>
</reference>
<keyword evidence="1" id="KW-1133">Transmembrane helix</keyword>
<keyword evidence="3" id="KW-1185">Reference proteome</keyword>
<feature type="transmembrane region" description="Helical" evidence="1">
    <location>
        <begin position="196"/>
        <end position="214"/>
    </location>
</feature>
<feature type="transmembrane region" description="Helical" evidence="1">
    <location>
        <begin position="381"/>
        <end position="403"/>
    </location>
</feature>
<evidence type="ECO:0000313" key="3">
    <source>
        <dbReference type="Proteomes" id="UP000887458"/>
    </source>
</evidence>
<organism evidence="2 3">
    <name type="scientific">Dermatophagoides pteronyssinus</name>
    <name type="common">European house dust mite</name>
    <dbReference type="NCBI Taxonomy" id="6956"/>
    <lineage>
        <taxon>Eukaryota</taxon>
        <taxon>Metazoa</taxon>
        <taxon>Ecdysozoa</taxon>
        <taxon>Arthropoda</taxon>
        <taxon>Chelicerata</taxon>
        <taxon>Arachnida</taxon>
        <taxon>Acari</taxon>
        <taxon>Acariformes</taxon>
        <taxon>Sarcoptiformes</taxon>
        <taxon>Astigmata</taxon>
        <taxon>Psoroptidia</taxon>
        <taxon>Analgoidea</taxon>
        <taxon>Pyroglyphidae</taxon>
        <taxon>Dermatophagoidinae</taxon>
        <taxon>Dermatophagoides</taxon>
    </lineage>
</organism>
<feature type="transmembrane region" description="Helical" evidence="1">
    <location>
        <begin position="71"/>
        <end position="92"/>
    </location>
</feature>
<feature type="transmembrane region" description="Helical" evidence="1">
    <location>
        <begin position="119"/>
        <end position="138"/>
    </location>
</feature>
<sequence length="482" mass="57811">MIGKLLNKSRNRLWKCNEHYLNQLYSILGQIYLSSYSTKKYESIYHYYSKLMLLDPKCSSSWLSLPRRMKLSIIISWIIVIFYISLTFGFNIDNHLFRYLMGDLTMIVIESNHSVEKSFLTLSSFTSLLFLIIIHQSFQTQQYKAFRTFLLYIGGDQNIFDEMKSYYSRSTVILLKYMEKNISNTKLKFRQMFNRVYCFAQIFHLILNLFLHQYNTDHISEEKSFWQIIIRIIMMQINIAVFIFLLSSLYSPLMIAFELIIIGFRVVRYCRRIIQNELKRYHLIIMDNNDNYNNDNNYNNNYDWIITNNDQMKWKQSSITVIQWELKKILQIFIRLIIFAEEVQKYLSKLLLLALIVTIVASQITLNCLEHLLTSRQHMTIQIFLFYFLMLDYIIIIFVTYFVSKLNVELNSIHIELNKIIIQMNESITFRFKFQLACYYERSLGGKPFGISIGSITVLKRSVFMKIIILYIRFTILSYKFR</sequence>
<gene>
    <name evidence="2" type="ORF">DERP_009924</name>
</gene>
<name>A0ABQ8J289_DERPT</name>
<keyword evidence="1" id="KW-0812">Transmembrane</keyword>
<comment type="caution">
    <text evidence="2">The sequence shown here is derived from an EMBL/GenBank/DDBJ whole genome shotgun (WGS) entry which is preliminary data.</text>
</comment>
<keyword evidence="1" id="KW-0472">Membrane</keyword>
<dbReference type="Proteomes" id="UP000887458">
    <property type="component" value="Unassembled WGS sequence"/>
</dbReference>
<feature type="transmembrane region" description="Helical" evidence="1">
    <location>
        <begin position="350"/>
        <end position="369"/>
    </location>
</feature>
<feature type="transmembrane region" description="Helical" evidence="1">
    <location>
        <begin position="226"/>
        <end position="246"/>
    </location>
</feature>
<proteinExistence type="predicted"/>
<accession>A0ABQ8J289</accession>
<dbReference type="EMBL" id="NJHN03000090">
    <property type="protein sequence ID" value="KAH9416561.1"/>
    <property type="molecule type" value="Genomic_DNA"/>
</dbReference>
<evidence type="ECO:0000313" key="2">
    <source>
        <dbReference type="EMBL" id="KAH9416561.1"/>
    </source>
</evidence>
<protein>
    <recommendedName>
        <fullName evidence="4">Gustatory receptor</fullName>
    </recommendedName>
</protein>
<evidence type="ECO:0008006" key="4">
    <source>
        <dbReference type="Google" id="ProtNLM"/>
    </source>
</evidence>
<evidence type="ECO:0000256" key="1">
    <source>
        <dbReference type="SAM" id="Phobius"/>
    </source>
</evidence>
<reference evidence="2 3" key="2">
    <citation type="journal article" date="2022" name="Mol. Biol. Evol.">
        <title>Comparative Genomics Reveals Insights into the Divergent Evolution of Astigmatic Mites and Household Pest Adaptations.</title>
        <authorList>
            <person name="Xiong Q."/>
            <person name="Wan A.T."/>
            <person name="Liu X."/>
            <person name="Fung C.S."/>
            <person name="Xiao X."/>
            <person name="Malainual N."/>
            <person name="Hou J."/>
            <person name="Wang L."/>
            <person name="Wang M."/>
            <person name="Yang K.Y."/>
            <person name="Cui Y."/>
            <person name="Leung E.L."/>
            <person name="Nong W."/>
            <person name="Shin S.K."/>
            <person name="Au S.W."/>
            <person name="Jeong K.Y."/>
            <person name="Chew F.T."/>
            <person name="Hui J.H."/>
            <person name="Leung T.F."/>
            <person name="Tungtrongchitr A."/>
            <person name="Zhong N."/>
            <person name="Liu Z."/>
            <person name="Tsui S.K."/>
        </authorList>
    </citation>
    <scope>NUCLEOTIDE SEQUENCE [LARGE SCALE GENOMIC DNA]</scope>
    <source>
        <strain evidence="2">Derp</strain>
    </source>
</reference>